<organism evidence="1 2">
    <name type="scientific">Capsulimonas corticalis</name>
    <dbReference type="NCBI Taxonomy" id="2219043"/>
    <lineage>
        <taxon>Bacteria</taxon>
        <taxon>Bacillati</taxon>
        <taxon>Armatimonadota</taxon>
        <taxon>Armatimonadia</taxon>
        <taxon>Capsulimonadales</taxon>
        <taxon>Capsulimonadaceae</taxon>
        <taxon>Capsulimonas</taxon>
    </lineage>
</organism>
<evidence type="ECO:0000313" key="1">
    <source>
        <dbReference type="EMBL" id="BDI28870.1"/>
    </source>
</evidence>
<proteinExistence type="predicted"/>
<dbReference type="EMBL" id="AP025739">
    <property type="protein sequence ID" value="BDI28870.1"/>
    <property type="molecule type" value="Genomic_DNA"/>
</dbReference>
<protein>
    <submittedName>
        <fullName evidence="1">Uncharacterized protein</fullName>
    </submittedName>
</protein>
<evidence type="ECO:0000313" key="2">
    <source>
        <dbReference type="Proteomes" id="UP000287394"/>
    </source>
</evidence>
<keyword evidence="2" id="KW-1185">Reference proteome</keyword>
<reference evidence="1 2" key="1">
    <citation type="journal article" date="2019" name="Int. J. Syst. Evol. Microbiol.">
        <title>Capsulimonas corticalis gen. nov., sp. nov., an aerobic capsulated bacterium, of a novel bacterial order, Capsulimonadales ord. nov., of the class Armatimonadia of the phylum Armatimonadetes.</title>
        <authorList>
            <person name="Li J."/>
            <person name="Kudo C."/>
            <person name="Tonouchi A."/>
        </authorList>
    </citation>
    <scope>NUCLEOTIDE SEQUENCE [LARGE SCALE GENOMIC DNA]</scope>
    <source>
        <strain evidence="1 2">AX-7</strain>
    </source>
</reference>
<name>A0A402CU69_9BACT</name>
<dbReference type="Proteomes" id="UP000287394">
    <property type="component" value="Chromosome"/>
</dbReference>
<dbReference type="KEGG" id="ccot:CCAX7_009210"/>
<dbReference type="AlphaFoldDB" id="A0A402CU69"/>
<sequence length="306" mass="34326">MGFRHFTQTTQTLGVGWALAQVGLFLLYDIPITLIITAVIAPEKEAFSRRRHTITTSAVGIRFSDGQRAIEAAWSDILAYEEGVLGKRFVEYSRNCIKTKQGDFDFTVVIHDQRHLCRIIDHWVPDTAREKPIPGEGVIGGEGSLWTGGQIGEGERVYHYRVSATRGLLLVYALFLLAPVLSGLVNGFGDVWRDKTIRIIEPLECISFLGCAWAYFHTSVTVTDNALIQRSLLGTIVIPWQDVVSYKNEEGMRQVISRSKHIRFSAPIADLEGLQTEIERRAVNSENKGWGKISRGYQGENHVTHN</sequence>
<accession>A0A402CU69</accession>
<gene>
    <name evidence="1" type="ORF">CCAX7_009210</name>
</gene>